<evidence type="ECO:0000259" key="1">
    <source>
        <dbReference type="Pfam" id="PF25907"/>
    </source>
</evidence>
<comment type="caution">
    <text evidence="2">The sequence shown here is derived from an EMBL/GenBank/DDBJ whole genome shotgun (WGS) entry which is preliminary data.</text>
</comment>
<dbReference type="InterPro" id="IPR058268">
    <property type="entry name" value="DUF7962"/>
</dbReference>
<dbReference type="STRING" id="87229.A0A4Z1K205"/>
<dbReference type="SUPFAM" id="SSF47616">
    <property type="entry name" value="GST C-terminal domain-like"/>
    <property type="match status" value="1"/>
</dbReference>
<keyword evidence="3" id="KW-1185">Reference proteome</keyword>
<organism evidence="2 3">
    <name type="scientific">Botrytis porri</name>
    <dbReference type="NCBI Taxonomy" id="87229"/>
    <lineage>
        <taxon>Eukaryota</taxon>
        <taxon>Fungi</taxon>
        <taxon>Dikarya</taxon>
        <taxon>Ascomycota</taxon>
        <taxon>Pezizomycotina</taxon>
        <taxon>Leotiomycetes</taxon>
        <taxon>Helotiales</taxon>
        <taxon>Sclerotiniaceae</taxon>
        <taxon>Botrytis</taxon>
    </lineage>
</organism>
<dbReference type="Gene3D" id="3.40.30.110">
    <property type="match status" value="2"/>
</dbReference>
<feature type="domain" description="DUF7962" evidence="1">
    <location>
        <begin position="71"/>
        <end position="187"/>
    </location>
</feature>
<accession>A0A4Z1K205</accession>
<sequence>MPRPDIQALGTQYRRIPIVCIGRDIYHDTRLILRKLEDLFPEYPKISGTSTEQVGIEKLLEIWTVDGLFLRAAQLLPLDLPLLGDKKFTSDRADYTGKSWERGNLEKGRPEALAALKGAFEGLENGFLEDGREWILGSEGPMLADIEAVWPFHWLTTLPGALPTNYISAQQFPKTFAWISRFDQATQLVAKNIPKPKLLSGAEVLEMVSTSDFVETDEHVDSLDPTGLQKEQEVEVWPTDTGMSGRDRGVLVGLTTKEIVIESRTREGVKVKIHTPRHGFRIRGMGEMGSRL</sequence>
<evidence type="ECO:0000313" key="3">
    <source>
        <dbReference type="Proteomes" id="UP000297280"/>
    </source>
</evidence>
<dbReference type="Proteomes" id="UP000297280">
    <property type="component" value="Unassembled WGS sequence"/>
</dbReference>
<dbReference type="EMBL" id="PQXO01001801">
    <property type="protein sequence ID" value="TGO80149.1"/>
    <property type="molecule type" value="Genomic_DNA"/>
</dbReference>
<dbReference type="Pfam" id="PF25907">
    <property type="entry name" value="DUF7962"/>
    <property type="match status" value="1"/>
</dbReference>
<proteinExistence type="predicted"/>
<name>A0A4Z1K205_9HELO</name>
<gene>
    <name evidence="2" type="ORF">BPOR_1811g00010</name>
</gene>
<protein>
    <recommendedName>
        <fullName evidence="1">DUF7962 domain-containing protein</fullName>
    </recommendedName>
</protein>
<dbReference type="InterPro" id="IPR036282">
    <property type="entry name" value="Glutathione-S-Trfase_C_sf"/>
</dbReference>
<reference evidence="2 3" key="1">
    <citation type="submission" date="2017-12" db="EMBL/GenBank/DDBJ databases">
        <title>Comparative genomics of Botrytis spp.</title>
        <authorList>
            <person name="Valero-Jimenez C.A."/>
            <person name="Tapia P."/>
            <person name="Veloso J."/>
            <person name="Silva-Moreno E."/>
            <person name="Staats M."/>
            <person name="Valdes J.H."/>
            <person name="Van Kan J.A.L."/>
        </authorList>
    </citation>
    <scope>NUCLEOTIDE SEQUENCE [LARGE SCALE GENOMIC DNA]</scope>
    <source>
        <strain evidence="2 3">MUCL3349</strain>
    </source>
</reference>
<evidence type="ECO:0000313" key="2">
    <source>
        <dbReference type="EMBL" id="TGO80149.1"/>
    </source>
</evidence>
<dbReference type="AlphaFoldDB" id="A0A4Z1K205"/>